<protein>
    <submittedName>
        <fullName evidence="2">Putative regulatory protein, FmdB family</fullName>
    </submittedName>
</protein>
<dbReference type="SMART" id="SM00834">
    <property type="entry name" value="CxxC_CXXC_SSSS"/>
    <property type="match status" value="1"/>
</dbReference>
<reference evidence="3" key="1">
    <citation type="submission" date="2016-10" db="EMBL/GenBank/DDBJ databases">
        <authorList>
            <person name="Varghese N."/>
            <person name="Submissions S."/>
        </authorList>
    </citation>
    <scope>NUCLEOTIDE SEQUENCE [LARGE SCALE GENOMIC DNA]</scope>
    <source>
        <strain evidence="3">DSM 13234</strain>
    </source>
</reference>
<name>A0A1H6HF93_MAGFU</name>
<organism evidence="2 3">
    <name type="scientific">Magnetospirillum fulvum</name>
    <name type="common">Rhodospirillum fulvum</name>
    <dbReference type="NCBI Taxonomy" id="1082"/>
    <lineage>
        <taxon>Bacteria</taxon>
        <taxon>Pseudomonadati</taxon>
        <taxon>Pseudomonadota</taxon>
        <taxon>Alphaproteobacteria</taxon>
        <taxon>Rhodospirillales</taxon>
        <taxon>Rhodospirillaceae</taxon>
        <taxon>Magnetospirillum</taxon>
    </lineage>
</organism>
<evidence type="ECO:0000259" key="1">
    <source>
        <dbReference type="SMART" id="SM00834"/>
    </source>
</evidence>
<evidence type="ECO:0000313" key="2">
    <source>
        <dbReference type="EMBL" id="SEH34441.1"/>
    </source>
</evidence>
<dbReference type="InterPro" id="IPR013429">
    <property type="entry name" value="Regulatory_FmdB_Zinc_ribbon"/>
</dbReference>
<accession>A0A1H6HF93</accession>
<proteinExistence type="predicted"/>
<dbReference type="NCBIfam" id="TIGR02605">
    <property type="entry name" value="CxxC_CxxC_SSSS"/>
    <property type="match status" value="1"/>
</dbReference>
<sequence length="77" mass="8308">MPIFSFRCTKCGEEFETLVMGSDKPACPACSGAELERLVSAPSVGGKTEAALGRVRQQAAREGHFSNYSRSELKGRL</sequence>
<evidence type="ECO:0000313" key="3">
    <source>
        <dbReference type="Proteomes" id="UP000182983"/>
    </source>
</evidence>
<dbReference type="AlphaFoldDB" id="A0A1H6HF93"/>
<dbReference type="Proteomes" id="UP000182983">
    <property type="component" value="Unassembled WGS sequence"/>
</dbReference>
<keyword evidence="3" id="KW-1185">Reference proteome</keyword>
<feature type="domain" description="Putative regulatory protein FmdB zinc ribbon" evidence="1">
    <location>
        <begin position="1"/>
        <end position="40"/>
    </location>
</feature>
<dbReference type="RefSeq" id="WP_074767431.1">
    <property type="nucleotide sequence ID" value="NZ_FNWO01000005.1"/>
</dbReference>
<dbReference type="Pfam" id="PF09723">
    <property type="entry name" value="Zn_ribbon_8"/>
    <property type="match status" value="1"/>
</dbReference>
<gene>
    <name evidence="2" type="ORF">SAMN04244559_01649</name>
</gene>
<dbReference type="EMBL" id="FNWO01000005">
    <property type="protein sequence ID" value="SEH34441.1"/>
    <property type="molecule type" value="Genomic_DNA"/>
</dbReference>
<dbReference type="OrthoDB" id="9813321at2"/>